<dbReference type="SUPFAM" id="SSF82109">
    <property type="entry name" value="MIR domain"/>
    <property type="match status" value="1"/>
</dbReference>
<dbReference type="PANTHER" id="PTHR46809:SF2">
    <property type="entry name" value="GH21273P"/>
    <property type="match status" value="1"/>
</dbReference>
<dbReference type="CDD" id="cd23279">
    <property type="entry name" value="beta-trefoil_MIR_SDF2-like"/>
    <property type="match status" value="1"/>
</dbReference>
<keyword evidence="1" id="KW-0732">Signal</keyword>
<dbReference type="EMBL" id="KZ994919">
    <property type="protein sequence ID" value="RKO91751.1"/>
    <property type="molecule type" value="Genomic_DNA"/>
</dbReference>
<keyword evidence="5" id="KW-1185">Reference proteome</keyword>
<dbReference type="AlphaFoldDB" id="A0A4P9WG23"/>
<evidence type="ECO:0000256" key="2">
    <source>
        <dbReference type="ARBA" id="ARBA00022737"/>
    </source>
</evidence>
<dbReference type="Gene3D" id="2.80.10.50">
    <property type="match status" value="1"/>
</dbReference>
<evidence type="ECO:0000313" key="5">
    <source>
        <dbReference type="Proteomes" id="UP000269721"/>
    </source>
</evidence>
<protein>
    <submittedName>
        <fullName evidence="4">MIR motif-containing protein</fullName>
    </submittedName>
</protein>
<organism evidence="4 5">
    <name type="scientific">Blyttiomyces helicus</name>
    <dbReference type="NCBI Taxonomy" id="388810"/>
    <lineage>
        <taxon>Eukaryota</taxon>
        <taxon>Fungi</taxon>
        <taxon>Fungi incertae sedis</taxon>
        <taxon>Chytridiomycota</taxon>
        <taxon>Chytridiomycota incertae sedis</taxon>
        <taxon>Chytridiomycetes</taxon>
        <taxon>Chytridiomycetes incertae sedis</taxon>
        <taxon>Blyttiomyces</taxon>
    </lineage>
</organism>
<reference evidence="5" key="1">
    <citation type="journal article" date="2018" name="Nat. Microbiol.">
        <title>Leveraging single-cell genomics to expand the fungal tree of life.</title>
        <authorList>
            <person name="Ahrendt S.R."/>
            <person name="Quandt C.A."/>
            <person name="Ciobanu D."/>
            <person name="Clum A."/>
            <person name="Salamov A."/>
            <person name="Andreopoulos B."/>
            <person name="Cheng J.F."/>
            <person name="Woyke T."/>
            <person name="Pelin A."/>
            <person name="Henrissat B."/>
            <person name="Reynolds N.K."/>
            <person name="Benny G.L."/>
            <person name="Smith M.E."/>
            <person name="James T.Y."/>
            <person name="Grigoriev I.V."/>
        </authorList>
    </citation>
    <scope>NUCLEOTIDE SEQUENCE [LARGE SCALE GENOMIC DNA]</scope>
</reference>
<dbReference type="PROSITE" id="PS50919">
    <property type="entry name" value="MIR"/>
    <property type="match status" value="1"/>
</dbReference>
<dbReference type="InterPro" id="IPR036300">
    <property type="entry name" value="MIR_dom_sf"/>
</dbReference>
<accession>A0A4P9WG23</accession>
<dbReference type="OrthoDB" id="5588846at2759"/>
<keyword evidence="2" id="KW-0677">Repeat</keyword>
<proteinExistence type="predicted"/>
<evidence type="ECO:0000256" key="1">
    <source>
        <dbReference type="ARBA" id="ARBA00022729"/>
    </source>
</evidence>
<dbReference type="PANTHER" id="PTHR46809">
    <property type="entry name" value="STROMAL CELL-DERIVED FACTOR 2-LIKE PROTEIN"/>
    <property type="match status" value="1"/>
</dbReference>
<evidence type="ECO:0000259" key="3">
    <source>
        <dbReference type="PROSITE" id="PS50919"/>
    </source>
</evidence>
<gene>
    <name evidence="4" type="ORF">BDK51DRAFT_24791</name>
</gene>
<feature type="domain" description="MIR" evidence="3">
    <location>
        <begin position="33"/>
        <end position="86"/>
    </location>
</feature>
<dbReference type="SMART" id="SM00472">
    <property type="entry name" value="MIR"/>
    <property type="match status" value="2"/>
</dbReference>
<dbReference type="Pfam" id="PF02815">
    <property type="entry name" value="MIR"/>
    <property type="match status" value="1"/>
</dbReference>
<name>A0A4P9WG23_9FUNG</name>
<evidence type="ECO:0000313" key="4">
    <source>
        <dbReference type="EMBL" id="RKO91751.1"/>
    </source>
</evidence>
<feature type="non-terminal residue" evidence="4">
    <location>
        <position position="1"/>
    </location>
</feature>
<dbReference type="InterPro" id="IPR016093">
    <property type="entry name" value="MIR_motif"/>
</dbReference>
<dbReference type="Proteomes" id="UP000269721">
    <property type="component" value="Unassembled WGS sequence"/>
</dbReference>
<sequence length="179" mass="19955">SGQQSVTALSAGDDPNSYWVVSEGYQQGQCKRGEAFLCDSVVRLLHMNTRRHLHSHSNHASPLSNGQEVSAFDRPDFGDDWKVICENKKDRYWARESPVRFQHVQTSKFLSSNMKFQYRSPIPGQLEIAAVGNKGSAELWAATEGIITIISIRLKVGVSVQVLSLRLNLFPPPEKTCAP</sequence>